<keyword evidence="3 7" id="KW-0812">Transmembrane</keyword>
<dbReference type="EMBL" id="KL142388">
    <property type="protein sequence ID" value="KDR72491.1"/>
    <property type="molecule type" value="Genomic_DNA"/>
</dbReference>
<comment type="subcellular location">
    <subcellularLocation>
        <location evidence="1">Membrane</location>
        <topology evidence="1">Multi-pass membrane protein</topology>
    </subcellularLocation>
</comment>
<dbReference type="AlphaFoldDB" id="A0A067SNN4"/>
<reference evidence="9" key="1">
    <citation type="journal article" date="2014" name="Proc. Natl. Acad. Sci. U.S.A.">
        <title>Extensive sampling of basidiomycete genomes demonstrates inadequacy of the white-rot/brown-rot paradigm for wood decay fungi.</title>
        <authorList>
            <person name="Riley R."/>
            <person name="Salamov A.A."/>
            <person name="Brown D.W."/>
            <person name="Nagy L.G."/>
            <person name="Floudas D."/>
            <person name="Held B.W."/>
            <person name="Levasseur A."/>
            <person name="Lombard V."/>
            <person name="Morin E."/>
            <person name="Otillar R."/>
            <person name="Lindquist E.A."/>
            <person name="Sun H."/>
            <person name="LaButti K.M."/>
            <person name="Schmutz J."/>
            <person name="Jabbour D."/>
            <person name="Luo H."/>
            <person name="Baker S.E."/>
            <person name="Pisabarro A.G."/>
            <person name="Walton J.D."/>
            <person name="Blanchette R.A."/>
            <person name="Henrissat B."/>
            <person name="Martin F."/>
            <person name="Cullen D."/>
            <person name="Hibbett D.S."/>
            <person name="Grigoriev I.V."/>
        </authorList>
    </citation>
    <scope>NUCLEOTIDE SEQUENCE [LARGE SCALE GENOMIC DNA]</scope>
    <source>
        <strain evidence="9">CBS 339.88</strain>
    </source>
</reference>
<keyword evidence="4 7" id="KW-1133">Transmembrane helix</keyword>
<feature type="transmembrane region" description="Helical" evidence="7">
    <location>
        <begin position="505"/>
        <end position="528"/>
    </location>
</feature>
<feature type="compositionally biased region" description="Polar residues" evidence="6">
    <location>
        <begin position="1"/>
        <end position="15"/>
    </location>
</feature>
<evidence type="ECO:0000256" key="1">
    <source>
        <dbReference type="ARBA" id="ARBA00004141"/>
    </source>
</evidence>
<feature type="region of interest" description="Disordered" evidence="6">
    <location>
        <begin position="579"/>
        <end position="600"/>
    </location>
</feature>
<dbReference type="CDD" id="cd13132">
    <property type="entry name" value="MATE_eukaryotic"/>
    <property type="match status" value="1"/>
</dbReference>
<proteinExistence type="inferred from homology"/>
<comment type="similarity">
    <text evidence="2">Belongs to the multi antimicrobial extrusion (MATE) (TC 2.A.66.1) family.</text>
</comment>
<feature type="transmembrane region" description="Helical" evidence="7">
    <location>
        <begin position="218"/>
        <end position="241"/>
    </location>
</feature>
<dbReference type="Pfam" id="PF01554">
    <property type="entry name" value="MatE"/>
    <property type="match status" value="2"/>
</dbReference>
<name>A0A067SNN4_GALM3</name>
<dbReference type="GO" id="GO:0016020">
    <property type="term" value="C:membrane"/>
    <property type="evidence" value="ECO:0007669"/>
    <property type="project" value="UniProtKB-SubCell"/>
</dbReference>
<dbReference type="NCBIfam" id="TIGR00797">
    <property type="entry name" value="matE"/>
    <property type="match status" value="1"/>
</dbReference>
<dbReference type="HOGENOM" id="CLU_012893_1_2_1"/>
<dbReference type="Proteomes" id="UP000027222">
    <property type="component" value="Unassembled WGS sequence"/>
</dbReference>
<evidence type="ECO:0000313" key="9">
    <source>
        <dbReference type="Proteomes" id="UP000027222"/>
    </source>
</evidence>
<evidence type="ECO:0000256" key="4">
    <source>
        <dbReference type="ARBA" id="ARBA00022989"/>
    </source>
</evidence>
<feature type="transmembrane region" description="Helical" evidence="7">
    <location>
        <begin position="433"/>
        <end position="456"/>
    </location>
</feature>
<feature type="transmembrane region" description="Helical" evidence="7">
    <location>
        <begin position="534"/>
        <end position="557"/>
    </location>
</feature>
<keyword evidence="5 7" id="KW-0472">Membrane</keyword>
<gene>
    <name evidence="8" type="ORF">GALMADRAFT_252589</name>
</gene>
<dbReference type="InterPro" id="IPR045069">
    <property type="entry name" value="MATE_euk"/>
</dbReference>
<dbReference type="GO" id="GO:0015297">
    <property type="term" value="F:antiporter activity"/>
    <property type="evidence" value="ECO:0007669"/>
    <property type="project" value="InterPro"/>
</dbReference>
<feature type="region of interest" description="Disordered" evidence="6">
    <location>
        <begin position="1"/>
        <end position="108"/>
    </location>
</feature>
<sequence length="600" mass="66394">MSSTYAHYQGPSSLPSDYAILSRLNPLHEPTVPSSEQEPLAPPPVSERDSSQHRVTRRESFPESYYYRPTRPTIGRNPRSDQPDSIPSRTFRMPSETTPLLSNPPIPRIEESIDRDPLANSESNVSMFWEELWILTKYALPVFGTHVLEYSLVIASVVSIGHLSTTALAAISLGSMTASVSGFSILQGFASALDTVLPSAWTSSQPNLVGLWAQRMTVVTFASLIPMFFIWFNAESILLFLKQDPEVASLAAVYLRWVSLGLPAYAFNCISRRYFQSQGLFTVPTRIVFIVAPTNAILNWLLVWGPKPIRLGFIGAPIATAISFNLISLMSIFYGIFYVPHTAWYPLSRRMFTGLGVLVQLGLSGVGQTASEWWAWELVALAASLLGPIALATQSVLLVSASTTFQAPFALGVATAVRIGNLLGEHKAKRAGVAANTSIVMAFLIACFSSAMFMIFRHRWAYMFNSDPEVVKLVASIIPLLSLFQVFDGTSAVTAGILRARGKQFLGALLNLSAYYIFGIPLGIYLAFTRQMGLHGLWLGLTFSLVYCAVIGTWISVRTDWDREVDKVMHRLKEEDLRRKQEDRDHDAGGIEHGRLVDDR</sequence>
<dbReference type="OrthoDB" id="2126698at2759"/>
<evidence type="ECO:0008006" key="10">
    <source>
        <dbReference type="Google" id="ProtNLM"/>
    </source>
</evidence>
<feature type="transmembrane region" description="Helical" evidence="7">
    <location>
        <begin position="279"/>
        <end position="302"/>
    </location>
</feature>
<dbReference type="InterPro" id="IPR002528">
    <property type="entry name" value="MATE_fam"/>
</dbReference>
<feature type="transmembrane region" description="Helical" evidence="7">
    <location>
        <begin position="476"/>
        <end position="498"/>
    </location>
</feature>
<dbReference type="PANTHER" id="PTHR11206">
    <property type="entry name" value="MULTIDRUG RESISTANCE PROTEIN"/>
    <property type="match status" value="1"/>
</dbReference>
<evidence type="ECO:0000256" key="7">
    <source>
        <dbReference type="SAM" id="Phobius"/>
    </source>
</evidence>
<feature type="compositionally biased region" description="Basic and acidic residues" evidence="6">
    <location>
        <begin position="46"/>
        <end position="61"/>
    </location>
</feature>
<accession>A0A067SNN4</accession>
<evidence type="ECO:0000256" key="6">
    <source>
        <dbReference type="SAM" id="MobiDB-lite"/>
    </source>
</evidence>
<dbReference type="GO" id="GO:1990961">
    <property type="term" value="P:xenobiotic detoxification by transmembrane export across the plasma membrane"/>
    <property type="evidence" value="ECO:0007669"/>
    <property type="project" value="InterPro"/>
</dbReference>
<evidence type="ECO:0000256" key="2">
    <source>
        <dbReference type="ARBA" id="ARBA00010199"/>
    </source>
</evidence>
<protein>
    <recommendedName>
        <fullName evidence="10">MATE efflux family protein</fullName>
    </recommendedName>
</protein>
<evidence type="ECO:0000256" key="3">
    <source>
        <dbReference type="ARBA" id="ARBA00022692"/>
    </source>
</evidence>
<keyword evidence="9" id="KW-1185">Reference proteome</keyword>
<organism evidence="8 9">
    <name type="scientific">Galerina marginata (strain CBS 339.88)</name>
    <dbReference type="NCBI Taxonomy" id="685588"/>
    <lineage>
        <taxon>Eukaryota</taxon>
        <taxon>Fungi</taxon>
        <taxon>Dikarya</taxon>
        <taxon>Basidiomycota</taxon>
        <taxon>Agaricomycotina</taxon>
        <taxon>Agaricomycetes</taxon>
        <taxon>Agaricomycetidae</taxon>
        <taxon>Agaricales</taxon>
        <taxon>Agaricineae</taxon>
        <taxon>Strophariaceae</taxon>
        <taxon>Galerina</taxon>
    </lineage>
</organism>
<feature type="transmembrane region" description="Helical" evidence="7">
    <location>
        <begin position="314"/>
        <end position="339"/>
    </location>
</feature>
<feature type="transmembrane region" description="Helical" evidence="7">
    <location>
        <begin position="351"/>
        <end position="367"/>
    </location>
</feature>
<feature type="transmembrane region" description="Helical" evidence="7">
    <location>
        <begin position="247"/>
        <end position="267"/>
    </location>
</feature>
<evidence type="ECO:0000313" key="8">
    <source>
        <dbReference type="EMBL" id="KDR72491.1"/>
    </source>
</evidence>
<dbReference type="STRING" id="685588.A0A067SNN4"/>
<dbReference type="GO" id="GO:0042910">
    <property type="term" value="F:xenobiotic transmembrane transporter activity"/>
    <property type="evidence" value="ECO:0007669"/>
    <property type="project" value="InterPro"/>
</dbReference>
<evidence type="ECO:0000256" key="5">
    <source>
        <dbReference type="ARBA" id="ARBA00023136"/>
    </source>
</evidence>